<name>Q0UJX2_PHANO</name>
<evidence type="ECO:0000313" key="1">
    <source>
        <dbReference type="EMBL" id="EAT84218.1"/>
    </source>
</evidence>
<evidence type="ECO:0008006" key="3">
    <source>
        <dbReference type="Google" id="ProtNLM"/>
    </source>
</evidence>
<gene>
    <name evidence="1" type="ORF">SNOG_07942</name>
</gene>
<dbReference type="HOGENOM" id="CLU_1230299_0_0_1"/>
<sequence>MEVQSTYNRLPKDHIRLLHVYPDETGQRIRCQLLATNINTGPDYQALSYVNTCGPECVEVHATTVVWTGPSWVTDWNNVNWWVEDRIRILNEIYKPICSTSGNSKPRCKVRDRGQLLDVAGHIVDCIVLANGESWDAKSPGLTRQLPAIKEQLRAQHPNHAQKGNDFNKFWHALPADNPILQQNLVVYFHTNLWATATYVSHQSDGLRSPILSYSFSGTLGNIQN</sequence>
<dbReference type="GeneID" id="5975166"/>
<evidence type="ECO:0000313" key="2">
    <source>
        <dbReference type="Proteomes" id="UP000001055"/>
    </source>
</evidence>
<dbReference type="RefSeq" id="XP_001798268.1">
    <property type="nucleotide sequence ID" value="XM_001798216.1"/>
</dbReference>
<dbReference type="AlphaFoldDB" id="Q0UJX2"/>
<dbReference type="KEGG" id="pno:SNOG_07942"/>
<accession>Q0UJX2</accession>
<protein>
    <recommendedName>
        <fullName evidence="3">Heterokaryon incompatibility domain-containing protein</fullName>
    </recommendedName>
</protein>
<dbReference type="EMBL" id="CH445336">
    <property type="protein sequence ID" value="EAT84218.1"/>
    <property type="molecule type" value="Genomic_DNA"/>
</dbReference>
<dbReference type="VEuPathDB" id="FungiDB:JI435_079420"/>
<dbReference type="InParanoid" id="Q0UJX2"/>
<reference evidence="2" key="1">
    <citation type="journal article" date="2007" name="Plant Cell">
        <title>Dothideomycete-plant interactions illuminated by genome sequencing and EST analysis of the wheat pathogen Stagonospora nodorum.</title>
        <authorList>
            <person name="Hane J.K."/>
            <person name="Lowe R.G."/>
            <person name="Solomon P.S."/>
            <person name="Tan K.C."/>
            <person name="Schoch C.L."/>
            <person name="Spatafora J.W."/>
            <person name="Crous P.W."/>
            <person name="Kodira C."/>
            <person name="Birren B.W."/>
            <person name="Galagan J.E."/>
            <person name="Torriani S.F."/>
            <person name="McDonald B.A."/>
            <person name="Oliver R.P."/>
        </authorList>
    </citation>
    <scope>NUCLEOTIDE SEQUENCE [LARGE SCALE GENOMIC DNA]</scope>
    <source>
        <strain evidence="2">SN15 / ATCC MYA-4574 / FGSC 10173</strain>
    </source>
</reference>
<proteinExistence type="predicted"/>
<organism evidence="1 2">
    <name type="scientific">Phaeosphaeria nodorum (strain SN15 / ATCC MYA-4574 / FGSC 10173)</name>
    <name type="common">Glume blotch fungus</name>
    <name type="synonym">Parastagonospora nodorum</name>
    <dbReference type="NCBI Taxonomy" id="321614"/>
    <lineage>
        <taxon>Eukaryota</taxon>
        <taxon>Fungi</taxon>
        <taxon>Dikarya</taxon>
        <taxon>Ascomycota</taxon>
        <taxon>Pezizomycotina</taxon>
        <taxon>Dothideomycetes</taxon>
        <taxon>Pleosporomycetidae</taxon>
        <taxon>Pleosporales</taxon>
        <taxon>Pleosporineae</taxon>
        <taxon>Phaeosphaeriaceae</taxon>
        <taxon>Parastagonospora</taxon>
    </lineage>
</organism>
<dbReference type="Proteomes" id="UP000001055">
    <property type="component" value="Unassembled WGS sequence"/>
</dbReference>